<feature type="transmembrane region" description="Helical" evidence="6">
    <location>
        <begin position="354"/>
        <end position="371"/>
    </location>
</feature>
<evidence type="ECO:0000256" key="1">
    <source>
        <dbReference type="ARBA" id="ARBA00004651"/>
    </source>
</evidence>
<evidence type="ECO:0000313" key="8">
    <source>
        <dbReference type="EMBL" id="TWD89685.1"/>
    </source>
</evidence>
<feature type="transmembrane region" description="Helical" evidence="6">
    <location>
        <begin position="14"/>
        <end position="31"/>
    </location>
</feature>
<feature type="transmembrane region" description="Helical" evidence="6">
    <location>
        <begin position="597"/>
        <end position="616"/>
    </location>
</feature>
<feature type="transmembrane region" description="Helical" evidence="6">
    <location>
        <begin position="266"/>
        <end position="288"/>
    </location>
</feature>
<feature type="transmembrane region" description="Helical" evidence="6">
    <location>
        <begin position="300"/>
        <end position="323"/>
    </location>
</feature>
<dbReference type="PANTHER" id="PTHR33406">
    <property type="entry name" value="MEMBRANE PROTEIN MJ1562-RELATED"/>
    <property type="match status" value="1"/>
</dbReference>
<accession>A0A561CEL6</accession>
<sequence length="725" mass="81575">MDKLGSSIYRNRKWVLLIWIAVILFFGLFALKLPTVLSGNGFEYKGEYNQTRKILEKDFGHPKSSIILVFEREKTIKDKEFHQFIQNTFSRLSNFDSARDITSPFDRDGMIKDNYAYGLLTFEKKAENLGEEIAKLKRILKNQHGLKVTMTGEPIIVQDLNVASQEDLRKAEMIGLPIALVVLIFAFGGLVAAALPIVIGVVSILITMGTVYFFSYQFDLTIFILNIVPMIGLALSIDFALLFINRYKEELQTKSIQEAIEMTVRTAGRSIIFSGLCVFIGLSGLWFIKIDIFQNVALGGMLVVLISAFSALTFLPALLSLLGKSINKFSVLRVTEKENSIWYRFAKMVMNHPIIMVVLSLAILLAGLAPVKQLVLAIPGTDSLPADYPSRLALETFQKQFIASEKRDEKKVTIVLKTNGPVTKRNNFKKISTIIRSIEKDKLINTVNSPYSATGIRDEEKLYQFFQHGDTAQLAPLKEYFIRNNEILLEVYLNTEEHSAKARDWVKDWSQRKLGVQAFFGGPIKFEQEIFAEIYQKAPYGLLLIVLSTIVILMAAFRSILIPLKAILMNVLSLSCTFGIVVWIFQQGHFGMRPVDIALILPVFVFTLVFGLSMDYEVFLISRIQEFYLQTGDNTLATISGLTFTSKIITSAAAIMIVVTGAFAFTGVMPVKQLGVGIAIAIFIDATIIRMVLVPALMRLLGDWNWWFFGHHLKPQQNRSKKPAS</sequence>
<protein>
    <submittedName>
        <fullName evidence="8">RND superfamily putative drug exporter</fullName>
    </submittedName>
</protein>
<dbReference type="SUPFAM" id="SSF82866">
    <property type="entry name" value="Multidrug efflux transporter AcrB transmembrane domain"/>
    <property type="match status" value="2"/>
</dbReference>
<feature type="transmembrane region" description="Helical" evidence="6">
    <location>
        <begin position="567"/>
        <end position="585"/>
    </location>
</feature>
<evidence type="ECO:0000256" key="2">
    <source>
        <dbReference type="ARBA" id="ARBA00022475"/>
    </source>
</evidence>
<evidence type="ECO:0000256" key="4">
    <source>
        <dbReference type="ARBA" id="ARBA00022989"/>
    </source>
</evidence>
<keyword evidence="5 6" id="KW-0472">Membrane</keyword>
<keyword evidence="3 6" id="KW-0812">Transmembrane</keyword>
<dbReference type="InterPro" id="IPR050545">
    <property type="entry name" value="Mycobact_MmpL"/>
</dbReference>
<feature type="transmembrane region" description="Helical" evidence="6">
    <location>
        <begin position="220"/>
        <end position="245"/>
    </location>
</feature>
<name>A0A561CEL6_9BACI</name>
<feature type="transmembrane region" description="Helical" evidence="6">
    <location>
        <begin position="178"/>
        <end position="208"/>
    </location>
</feature>
<feature type="transmembrane region" description="Helical" evidence="6">
    <location>
        <begin position="648"/>
        <end position="668"/>
    </location>
</feature>
<dbReference type="InterPro" id="IPR000731">
    <property type="entry name" value="SSD"/>
</dbReference>
<dbReference type="PROSITE" id="PS50156">
    <property type="entry name" value="SSD"/>
    <property type="match status" value="1"/>
</dbReference>
<feature type="transmembrane region" description="Helical" evidence="6">
    <location>
        <begin position="674"/>
        <end position="693"/>
    </location>
</feature>
<dbReference type="RefSeq" id="WP_144568420.1">
    <property type="nucleotide sequence ID" value="NZ_VIVN01000025.1"/>
</dbReference>
<proteinExistence type="predicted"/>
<dbReference type="Gene3D" id="1.20.1640.10">
    <property type="entry name" value="Multidrug efflux transporter AcrB transmembrane domain"/>
    <property type="match status" value="2"/>
</dbReference>
<dbReference type="PANTHER" id="PTHR33406:SF13">
    <property type="entry name" value="MEMBRANE PROTEIN YDFJ"/>
    <property type="match status" value="1"/>
</dbReference>
<dbReference type="GO" id="GO:0005886">
    <property type="term" value="C:plasma membrane"/>
    <property type="evidence" value="ECO:0007669"/>
    <property type="project" value="UniProtKB-SubCell"/>
</dbReference>
<evidence type="ECO:0000259" key="7">
    <source>
        <dbReference type="PROSITE" id="PS50156"/>
    </source>
</evidence>
<keyword evidence="9" id="KW-1185">Reference proteome</keyword>
<keyword evidence="2" id="KW-1003">Cell membrane</keyword>
<keyword evidence="4 6" id="KW-1133">Transmembrane helix</keyword>
<dbReference type="InterPro" id="IPR004869">
    <property type="entry name" value="MMPL_dom"/>
</dbReference>
<feature type="transmembrane region" description="Helical" evidence="6">
    <location>
        <begin position="540"/>
        <end position="560"/>
    </location>
</feature>
<evidence type="ECO:0000256" key="5">
    <source>
        <dbReference type="ARBA" id="ARBA00023136"/>
    </source>
</evidence>
<feature type="domain" description="SSD" evidence="7">
    <location>
        <begin position="197"/>
        <end position="321"/>
    </location>
</feature>
<evidence type="ECO:0000256" key="6">
    <source>
        <dbReference type="SAM" id="Phobius"/>
    </source>
</evidence>
<gene>
    <name evidence="8" type="ORF">FB550_12552</name>
</gene>
<dbReference type="Pfam" id="PF03176">
    <property type="entry name" value="MMPL"/>
    <property type="match status" value="2"/>
</dbReference>
<dbReference type="Proteomes" id="UP000319671">
    <property type="component" value="Unassembled WGS sequence"/>
</dbReference>
<comment type="subcellular location">
    <subcellularLocation>
        <location evidence="1">Cell membrane</location>
        <topology evidence="1">Multi-pass membrane protein</topology>
    </subcellularLocation>
</comment>
<evidence type="ECO:0000256" key="3">
    <source>
        <dbReference type="ARBA" id="ARBA00022692"/>
    </source>
</evidence>
<reference evidence="8 9" key="1">
    <citation type="submission" date="2019-06" db="EMBL/GenBank/DDBJ databases">
        <title>Sorghum-associated microbial communities from plants grown in Nebraska, USA.</title>
        <authorList>
            <person name="Schachtman D."/>
        </authorList>
    </citation>
    <scope>NUCLEOTIDE SEQUENCE [LARGE SCALE GENOMIC DNA]</scope>
    <source>
        <strain evidence="8 9">2482</strain>
    </source>
</reference>
<dbReference type="EMBL" id="VIVN01000025">
    <property type="protein sequence ID" value="TWD89685.1"/>
    <property type="molecule type" value="Genomic_DNA"/>
</dbReference>
<comment type="caution">
    <text evidence="8">The sequence shown here is derived from an EMBL/GenBank/DDBJ whole genome shotgun (WGS) entry which is preliminary data.</text>
</comment>
<evidence type="ECO:0000313" key="9">
    <source>
        <dbReference type="Proteomes" id="UP000319671"/>
    </source>
</evidence>
<dbReference type="AlphaFoldDB" id="A0A561CEL6"/>
<organism evidence="8 9">
    <name type="scientific">Neobacillus bataviensis</name>
    <dbReference type="NCBI Taxonomy" id="220685"/>
    <lineage>
        <taxon>Bacteria</taxon>
        <taxon>Bacillati</taxon>
        <taxon>Bacillota</taxon>
        <taxon>Bacilli</taxon>
        <taxon>Bacillales</taxon>
        <taxon>Bacillaceae</taxon>
        <taxon>Neobacillus</taxon>
    </lineage>
</organism>